<sequence>MKSRPCVLIVDDEVRSQEAIRRVLREEFDTLTAASAADAEALLNNELIHVILCDQRMPGESGVDFLKRVRDCWPDPVRLIISGYSDSENIIAGVNEAGIYQYLTKPWEPDRLLEVVRGAAELFRLQQDNQNVSVELKRAAPALQQTIAEKRRILQHHYAFESLIHAPDSPLARLCSLAMRIAEYDIPVLITGESGTGKDLLARAIHYSSPRREGSFVAENCGALPDQLLESELFGCKKGAFTGAYEDRIGLFEQADDGSIFLDEIGETSLTFQVKLLRVLQEGEIRPLGNTRRRRVDVRVIAATNCDLEAAVAARRFRPDLYYRLGAFPLHLPPLRSRPMDIPLLAAHLLERTAASFHKRITGFSETVLARFKSYAWPGNVREMQNEIQRMVALADGPVLGPDLLSPRLGSAGVANAMDTPQPSGQAPTDGMTLKEQVESFEERIIRDTLRRHGWNISRAARALGLSRVGLRGKLQRYGLERVN</sequence>
<evidence type="ECO:0000256" key="4">
    <source>
        <dbReference type="ARBA" id="ARBA00023125"/>
    </source>
</evidence>
<dbReference type="AlphaFoldDB" id="A0A369CAP8"/>
<dbReference type="PROSITE" id="PS50045">
    <property type="entry name" value="SIGMA54_INTERACT_4"/>
    <property type="match status" value="1"/>
</dbReference>
<dbReference type="InterPro" id="IPR009057">
    <property type="entry name" value="Homeodomain-like_sf"/>
</dbReference>
<dbReference type="OrthoDB" id="9804019at2"/>
<protein>
    <submittedName>
        <fullName evidence="9">Two component Fis family sigma54 specific transcriptional regulator</fullName>
    </submittedName>
</protein>
<dbReference type="Gene3D" id="1.10.8.60">
    <property type="match status" value="1"/>
</dbReference>
<comment type="caution">
    <text evidence="9">The sequence shown here is derived from an EMBL/GenBank/DDBJ whole genome shotgun (WGS) entry which is preliminary data.</text>
</comment>
<evidence type="ECO:0000313" key="10">
    <source>
        <dbReference type="Proteomes" id="UP000252707"/>
    </source>
</evidence>
<dbReference type="InterPro" id="IPR027417">
    <property type="entry name" value="P-loop_NTPase"/>
</dbReference>
<dbReference type="Gene3D" id="3.40.50.300">
    <property type="entry name" value="P-loop containing nucleotide triphosphate hydrolases"/>
    <property type="match status" value="1"/>
</dbReference>
<dbReference type="PRINTS" id="PR01590">
    <property type="entry name" value="HTHFIS"/>
</dbReference>
<keyword evidence="6" id="KW-0597">Phosphoprotein</keyword>
<dbReference type="SUPFAM" id="SSF46689">
    <property type="entry name" value="Homeodomain-like"/>
    <property type="match status" value="1"/>
</dbReference>
<dbReference type="Gene3D" id="3.40.50.2300">
    <property type="match status" value="1"/>
</dbReference>
<dbReference type="FunFam" id="3.40.50.300:FF:000006">
    <property type="entry name" value="DNA-binding transcriptional regulator NtrC"/>
    <property type="match status" value="1"/>
</dbReference>
<gene>
    <name evidence="9" type="ORF">DFQ59_10658</name>
</gene>
<evidence type="ECO:0000256" key="5">
    <source>
        <dbReference type="ARBA" id="ARBA00023163"/>
    </source>
</evidence>
<dbReference type="InterPro" id="IPR058031">
    <property type="entry name" value="AAA_lid_NorR"/>
</dbReference>
<dbReference type="GO" id="GO:0005524">
    <property type="term" value="F:ATP binding"/>
    <property type="evidence" value="ECO:0007669"/>
    <property type="project" value="UniProtKB-KW"/>
</dbReference>
<keyword evidence="3" id="KW-0805">Transcription regulation</keyword>
<dbReference type="GO" id="GO:0000160">
    <property type="term" value="P:phosphorelay signal transduction system"/>
    <property type="evidence" value="ECO:0007669"/>
    <property type="project" value="InterPro"/>
</dbReference>
<evidence type="ECO:0000256" key="2">
    <source>
        <dbReference type="ARBA" id="ARBA00022840"/>
    </source>
</evidence>
<keyword evidence="10" id="KW-1185">Reference proteome</keyword>
<feature type="modified residue" description="4-aspartylphosphate" evidence="6">
    <location>
        <position position="54"/>
    </location>
</feature>
<accession>A0A369CAP8</accession>
<name>A0A369CAP8_9GAMM</name>
<dbReference type="Pfam" id="PF00072">
    <property type="entry name" value="Response_reg"/>
    <property type="match status" value="1"/>
</dbReference>
<dbReference type="InterPro" id="IPR002197">
    <property type="entry name" value="HTH_Fis"/>
</dbReference>
<dbReference type="SUPFAM" id="SSF52172">
    <property type="entry name" value="CheY-like"/>
    <property type="match status" value="1"/>
</dbReference>
<keyword evidence="4" id="KW-0238">DNA-binding</keyword>
<evidence type="ECO:0000256" key="6">
    <source>
        <dbReference type="PROSITE-ProRule" id="PRU00169"/>
    </source>
</evidence>
<keyword evidence="1" id="KW-0547">Nucleotide-binding</keyword>
<dbReference type="InterPro" id="IPR011006">
    <property type="entry name" value="CheY-like_superfamily"/>
</dbReference>
<keyword evidence="2" id="KW-0067">ATP-binding</keyword>
<evidence type="ECO:0000313" key="9">
    <source>
        <dbReference type="EMBL" id="RCX29826.1"/>
    </source>
</evidence>
<dbReference type="SUPFAM" id="SSF52540">
    <property type="entry name" value="P-loop containing nucleoside triphosphate hydrolases"/>
    <property type="match status" value="1"/>
</dbReference>
<dbReference type="Gene3D" id="1.10.10.60">
    <property type="entry name" value="Homeodomain-like"/>
    <property type="match status" value="1"/>
</dbReference>
<dbReference type="SMART" id="SM00448">
    <property type="entry name" value="REC"/>
    <property type="match status" value="1"/>
</dbReference>
<dbReference type="Pfam" id="PF02954">
    <property type="entry name" value="HTH_8"/>
    <property type="match status" value="1"/>
</dbReference>
<dbReference type="EMBL" id="QPJY01000006">
    <property type="protein sequence ID" value="RCX29826.1"/>
    <property type="molecule type" value="Genomic_DNA"/>
</dbReference>
<evidence type="ECO:0000256" key="1">
    <source>
        <dbReference type="ARBA" id="ARBA00022741"/>
    </source>
</evidence>
<evidence type="ECO:0000259" key="7">
    <source>
        <dbReference type="PROSITE" id="PS50045"/>
    </source>
</evidence>
<evidence type="ECO:0000256" key="3">
    <source>
        <dbReference type="ARBA" id="ARBA00023015"/>
    </source>
</evidence>
<organism evidence="9 10">
    <name type="scientific">Thioalbus denitrificans</name>
    <dbReference type="NCBI Taxonomy" id="547122"/>
    <lineage>
        <taxon>Bacteria</taxon>
        <taxon>Pseudomonadati</taxon>
        <taxon>Pseudomonadota</taxon>
        <taxon>Gammaproteobacteria</taxon>
        <taxon>Chromatiales</taxon>
        <taxon>Ectothiorhodospiraceae</taxon>
        <taxon>Thioalbus</taxon>
    </lineage>
</organism>
<dbReference type="Pfam" id="PF25601">
    <property type="entry name" value="AAA_lid_14"/>
    <property type="match status" value="1"/>
</dbReference>
<dbReference type="PROSITE" id="PS00675">
    <property type="entry name" value="SIGMA54_INTERACT_1"/>
    <property type="match status" value="1"/>
</dbReference>
<dbReference type="SMART" id="SM00382">
    <property type="entry name" value="AAA"/>
    <property type="match status" value="1"/>
</dbReference>
<dbReference type="GO" id="GO:0043565">
    <property type="term" value="F:sequence-specific DNA binding"/>
    <property type="evidence" value="ECO:0007669"/>
    <property type="project" value="InterPro"/>
</dbReference>
<feature type="domain" description="Sigma-54 factor interaction" evidence="7">
    <location>
        <begin position="164"/>
        <end position="393"/>
    </location>
</feature>
<dbReference type="RefSeq" id="WP_114280044.1">
    <property type="nucleotide sequence ID" value="NZ_QPJY01000006.1"/>
</dbReference>
<dbReference type="InterPro" id="IPR025662">
    <property type="entry name" value="Sigma_54_int_dom_ATP-bd_1"/>
</dbReference>
<dbReference type="InterPro" id="IPR002078">
    <property type="entry name" value="Sigma_54_int"/>
</dbReference>
<proteinExistence type="predicted"/>
<dbReference type="InterPro" id="IPR003593">
    <property type="entry name" value="AAA+_ATPase"/>
</dbReference>
<dbReference type="PANTHER" id="PTHR32071">
    <property type="entry name" value="TRANSCRIPTIONAL REGULATORY PROTEIN"/>
    <property type="match status" value="1"/>
</dbReference>
<dbReference type="GO" id="GO:0006355">
    <property type="term" value="P:regulation of DNA-templated transcription"/>
    <property type="evidence" value="ECO:0007669"/>
    <property type="project" value="InterPro"/>
</dbReference>
<dbReference type="CDD" id="cd00009">
    <property type="entry name" value="AAA"/>
    <property type="match status" value="1"/>
</dbReference>
<keyword evidence="5" id="KW-0804">Transcription</keyword>
<dbReference type="PROSITE" id="PS50110">
    <property type="entry name" value="RESPONSE_REGULATORY"/>
    <property type="match status" value="1"/>
</dbReference>
<reference evidence="9 10" key="1">
    <citation type="submission" date="2018-07" db="EMBL/GenBank/DDBJ databases">
        <title>Genomic Encyclopedia of Type Strains, Phase IV (KMG-IV): sequencing the most valuable type-strain genomes for metagenomic binning, comparative biology and taxonomic classification.</title>
        <authorList>
            <person name="Goeker M."/>
        </authorList>
    </citation>
    <scope>NUCLEOTIDE SEQUENCE [LARGE SCALE GENOMIC DNA]</scope>
    <source>
        <strain evidence="9 10">DSM 26407</strain>
    </source>
</reference>
<dbReference type="InterPro" id="IPR001789">
    <property type="entry name" value="Sig_transdc_resp-reg_receiver"/>
</dbReference>
<dbReference type="Pfam" id="PF00158">
    <property type="entry name" value="Sigma54_activat"/>
    <property type="match status" value="1"/>
</dbReference>
<evidence type="ECO:0000259" key="8">
    <source>
        <dbReference type="PROSITE" id="PS50110"/>
    </source>
</evidence>
<dbReference type="PANTHER" id="PTHR32071:SF117">
    <property type="entry name" value="PTS-DEPENDENT DIHYDROXYACETONE KINASE OPERON REGULATORY PROTEIN-RELATED"/>
    <property type="match status" value="1"/>
</dbReference>
<dbReference type="Proteomes" id="UP000252707">
    <property type="component" value="Unassembled WGS sequence"/>
</dbReference>
<feature type="domain" description="Response regulatory" evidence="8">
    <location>
        <begin position="6"/>
        <end position="120"/>
    </location>
</feature>